<name>A0A2H0BL60_9BACT</name>
<keyword evidence="1" id="KW-0472">Membrane</keyword>
<evidence type="ECO:0000313" key="2">
    <source>
        <dbReference type="EMBL" id="PIP58413.1"/>
    </source>
</evidence>
<comment type="caution">
    <text evidence="2">The sequence shown here is derived from an EMBL/GenBank/DDBJ whole genome shotgun (WGS) entry which is preliminary data.</text>
</comment>
<evidence type="ECO:0000313" key="3">
    <source>
        <dbReference type="Proteomes" id="UP000229334"/>
    </source>
</evidence>
<organism evidence="2 3">
    <name type="scientific">Candidatus Vogelbacteria bacterium CG22_combo_CG10-13_8_21_14_all_37_9</name>
    <dbReference type="NCBI Taxonomy" id="1975046"/>
    <lineage>
        <taxon>Bacteria</taxon>
        <taxon>Candidatus Vogeliibacteriota</taxon>
    </lineage>
</organism>
<evidence type="ECO:0000256" key="1">
    <source>
        <dbReference type="SAM" id="Phobius"/>
    </source>
</evidence>
<keyword evidence="1" id="KW-0812">Transmembrane</keyword>
<proteinExistence type="predicted"/>
<keyword evidence="1" id="KW-1133">Transmembrane helix</keyword>
<feature type="transmembrane region" description="Helical" evidence="1">
    <location>
        <begin position="82"/>
        <end position="101"/>
    </location>
</feature>
<sequence>MRVAIIIFNYFIWHYGQALKSLLVLYRNFFQFSFNFFSLSLMFRTWISPWRRLDLDYQGNIFNAGQWFEAFVVNILMRLVGFLIRTIIIIVGLGVLVLLSLSLPLVLLSWLVLPFGVVVAFLVGLGLLFLP</sequence>
<dbReference type="AlphaFoldDB" id="A0A2H0BL60"/>
<accession>A0A2H0BL60</accession>
<gene>
    <name evidence="2" type="ORF">COX02_00340</name>
</gene>
<dbReference type="Proteomes" id="UP000229334">
    <property type="component" value="Unassembled WGS sequence"/>
</dbReference>
<dbReference type="EMBL" id="PCSX01000008">
    <property type="protein sequence ID" value="PIP58413.1"/>
    <property type="molecule type" value="Genomic_DNA"/>
</dbReference>
<protein>
    <submittedName>
        <fullName evidence="2">Uncharacterized protein</fullName>
    </submittedName>
</protein>
<feature type="transmembrane region" description="Helical" evidence="1">
    <location>
        <begin position="107"/>
        <end position="130"/>
    </location>
</feature>
<reference evidence="2 3" key="1">
    <citation type="submission" date="2017-09" db="EMBL/GenBank/DDBJ databases">
        <title>Depth-based differentiation of microbial function through sediment-hosted aquifers and enrichment of novel symbionts in the deep terrestrial subsurface.</title>
        <authorList>
            <person name="Probst A.J."/>
            <person name="Ladd B."/>
            <person name="Jarett J.K."/>
            <person name="Geller-Mcgrath D.E."/>
            <person name="Sieber C.M."/>
            <person name="Emerson J.B."/>
            <person name="Anantharaman K."/>
            <person name="Thomas B.C."/>
            <person name="Malmstrom R."/>
            <person name="Stieglmeier M."/>
            <person name="Klingl A."/>
            <person name="Woyke T."/>
            <person name="Ryan C.M."/>
            <person name="Banfield J.F."/>
        </authorList>
    </citation>
    <scope>NUCLEOTIDE SEQUENCE [LARGE SCALE GENOMIC DNA]</scope>
    <source>
        <strain evidence="2">CG22_combo_CG10-13_8_21_14_all_37_9</strain>
    </source>
</reference>